<gene>
    <name evidence="2" type="ORF">RHOBADRAFT_51843</name>
</gene>
<proteinExistence type="predicted"/>
<dbReference type="InterPro" id="IPR029058">
    <property type="entry name" value="AB_hydrolase_fold"/>
</dbReference>
<feature type="compositionally biased region" description="Low complexity" evidence="1">
    <location>
        <begin position="853"/>
        <end position="895"/>
    </location>
</feature>
<feature type="compositionally biased region" description="Low complexity" evidence="1">
    <location>
        <begin position="807"/>
        <end position="821"/>
    </location>
</feature>
<feature type="compositionally biased region" description="Low complexity" evidence="1">
    <location>
        <begin position="174"/>
        <end position="203"/>
    </location>
</feature>
<feature type="compositionally biased region" description="Gly residues" evidence="1">
    <location>
        <begin position="822"/>
        <end position="834"/>
    </location>
</feature>
<evidence type="ECO:0000313" key="2">
    <source>
        <dbReference type="EMBL" id="KPV76858.1"/>
    </source>
</evidence>
<evidence type="ECO:0000313" key="3">
    <source>
        <dbReference type="Proteomes" id="UP000053890"/>
    </source>
</evidence>
<evidence type="ECO:0000256" key="1">
    <source>
        <dbReference type="SAM" id="MobiDB-lite"/>
    </source>
</evidence>
<feature type="compositionally biased region" description="Gly residues" evidence="1">
    <location>
        <begin position="291"/>
        <end position="300"/>
    </location>
</feature>
<dbReference type="OrthoDB" id="435520at2759"/>
<dbReference type="STRING" id="578459.A0A194S801"/>
<feature type="region of interest" description="Disordered" evidence="1">
    <location>
        <begin position="796"/>
        <end position="979"/>
    </location>
</feature>
<evidence type="ECO:0008006" key="4">
    <source>
        <dbReference type="Google" id="ProtNLM"/>
    </source>
</evidence>
<feature type="region of interest" description="Disordered" evidence="1">
    <location>
        <begin position="152"/>
        <end position="206"/>
    </location>
</feature>
<feature type="compositionally biased region" description="Low complexity" evidence="1">
    <location>
        <begin position="377"/>
        <end position="399"/>
    </location>
</feature>
<dbReference type="Gene3D" id="3.40.50.1820">
    <property type="entry name" value="alpha/beta hydrolase"/>
    <property type="match status" value="1"/>
</dbReference>
<feature type="region of interest" description="Disordered" evidence="1">
    <location>
        <begin position="487"/>
        <end position="540"/>
    </location>
</feature>
<organism evidence="2 3">
    <name type="scientific">Rhodotorula graminis (strain WP1)</name>
    <dbReference type="NCBI Taxonomy" id="578459"/>
    <lineage>
        <taxon>Eukaryota</taxon>
        <taxon>Fungi</taxon>
        <taxon>Dikarya</taxon>
        <taxon>Basidiomycota</taxon>
        <taxon>Pucciniomycotina</taxon>
        <taxon>Microbotryomycetes</taxon>
        <taxon>Sporidiobolales</taxon>
        <taxon>Sporidiobolaceae</taxon>
        <taxon>Rhodotorula</taxon>
    </lineage>
</organism>
<feature type="region of interest" description="Disordered" evidence="1">
    <location>
        <begin position="421"/>
        <end position="470"/>
    </location>
</feature>
<reference evidence="2 3" key="1">
    <citation type="journal article" date="2015" name="Front. Microbiol.">
        <title>Genome sequence of the plant growth promoting endophytic yeast Rhodotorula graminis WP1.</title>
        <authorList>
            <person name="Firrincieli A."/>
            <person name="Otillar R."/>
            <person name="Salamov A."/>
            <person name="Schmutz J."/>
            <person name="Khan Z."/>
            <person name="Redman R.S."/>
            <person name="Fleck N.D."/>
            <person name="Lindquist E."/>
            <person name="Grigoriev I.V."/>
            <person name="Doty S.L."/>
        </authorList>
    </citation>
    <scope>NUCLEOTIDE SEQUENCE [LARGE SCALE GENOMIC DNA]</scope>
    <source>
        <strain evidence="2 3">WP1</strain>
    </source>
</reference>
<feature type="compositionally biased region" description="Low complexity" evidence="1">
    <location>
        <begin position="319"/>
        <end position="328"/>
    </location>
</feature>
<sequence>MHSGGTSIASRTPMPPAFTTPPRPTTFRSLNLDPPPHASTSHTSTPAPTPSTSSSRHSMLSVVEADSPHQRRVPSTSAAATLRSGRPHSTAFNRRPTSMYGKVSSLQPGASELLSTEAAAAGAFAPTHVGSTQVDALVDGLRRTGVARRAVDAEDNVVPRPRRTEDSAAPSEWSSLGSGRRAVVGRRSPSSSPHHSREASSASDTSFASLDAVPTPAQLAAPLFPPSGEPGYGGEDVTGAPSMARQETLKAIDRPWMTSTAIARGDGPRTPEQLRRAYREGTSPEPRRPSGEGGVAGFGDDGPSPRRRATTPPPGGGLLETPRTPPGGIRRLSLVPSPGLSPRSTRRALPPLDPPLLPSSPSDAAPQPHPPSPSPPRLLAYVPFPASSPAASLAVPDSSTPSRAKSIEEIIALHAPPAYLSTRRASASSSPPPSSGSPGAGPAVPAVGRAREVSAASASSTAGRSSVDSLDVELRGAAVPRGLVTGRQAASSSSAAARPSGLVSPSALASDVTSPSRDTASSIQSPEQHASSPSSAAPVHALESERELARLLKSPRLTRLFTLRRPPNAGLTVSLADVGSPTGHPVLVFLGLNAVRYLVAPYDELADALGLRLICVDRWGLGRTGEVPAGTQRGFVEWASVVAELVSPAHLALDGPFSVLAHSAGAPYAVAAALHGELVGRVSGPLHLLAPWVSSAADSLAGPYRYLKHVPSSVLKAAQAAEWKVQGWRLGKPPSLELAPVGWDARTGRLMNGDELESAEERRSAEAGHGVALLNGGSPTNARKLELLYPDGRLIRAGPSATPPPLSSSAPSSASKSKGLKSGWGGLFGGGGLGSPKRSPGNESADPLEATTSPGSRRSFLSPSPSSTSRRASFFGGSARSSPPPSSSETTGSASQRKLAPSGLPAAPSRRLSLFSLSPSPSPTTPSFRRPSLTPSAASTSSHRPGTPSDAPRRDRLPSVASTHSQSSGAVTSVSAGRERSTIPPAALIDGLLRASHAESSSSGATADLLVLLERASPATAAGASSGMGFAYGDVPHRCKVWAGDRDDRISLASVRWLERELDRGLAGAGAGPRDKGCEVRVVEGADHSLMANSGVMLEVLESLAAAAPRG</sequence>
<dbReference type="InterPro" id="IPR050471">
    <property type="entry name" value="AB_hydrolase"/>
</dbReference>
<dbReference type="PANTHER" id="PTHR43433:SF10">
    <property type="entry name" value="AB HYDROLASE-1 DOMAIN-CONTAINING PROTEIN"/>
    <property type="match status" value="1"/>
</dbReference>
<feature type="compositionally biased region" description="Low complexity" evidence="1">
    <location>
        <begin position="908"/>
        <end position="942"/>
    </location>
</feature>
<feature type="region of interest" description="Disordered" evidence="1">
    <location>
        <begin position="218"/>
        <end position="409"/>
    </location>
</feature>
<dbReference type="AlphaFoldDB" id="A0A194S801"/>
<dbReference type="PANTHER" id="PTHR43433">
    <property type="entry name" value="HYDROLASE, ALPHA/BETA FOLD FAMILY PROTEIN"/>
    <property type="match status" value="1"/>
</dbReference>
<feature type="compositionally biased region" description="Polar residues" evidence="1">
    <location>
        <begin position="960"/>
        <end position="975"/>
    </location>
</feature>
<feature type="region of interest" description="Disordered" evidence="1">
    <location>
        <begin position="1"/>
        <end position="104"/>
    </location>
</feature>
<dbReference type="Proteomes" id="UP000053890">
    <property type="component" value="Unassembled WGS sequence"/>
</dbReference>
<feature type="compositionally biased region" description="Polar residues" evidence="1">
    <location>
        <begin position="1"/>
        <end position="10"/>
    </location>
</feature>
<feature type="compositionally biased region" description="Low complexity" evidence="1">
    <location>
        <begin position="436"/>
        <end position="467"/>
    </location>
</feature>
<keyword evidence="3" id="KW-1185">Reference proteome</keyword>
<feature type="compositionally biased region" description="Pro residues" evidence="1">
    <location>
        <begin position="367"/>
        <end position="376"/>
    </location>
</feature>
<dbReference type="SUPFAM" id="SSF53474">
    <property type="entry name" value="alpha/beta-Hydrolases"/>
    <property type="match status" value="1"/>
</dbReference>
<dbReference type="RefSeq" id="XP_018272907.1">
    <property type="nucleotide sequence ID" value="XM_018416042.1"/>
</dbReference>
<feature type="compositionally biased region" description="Low complexity" evidence="1">
    <location>
        <begin position="529"/>
        <end position="540"/>
    </location>
</feature>
<feature type="compositionally biased region" description="Polar residues" evidence="1">
    <location>
        <begin position="511"/>
        <end position="528"/>
    </location>
</feature>
<dbReference type="OMA" id="EMAECMG"/>
<protein>
    <recommendedName>
        <fullName evidence="4">AB hydrolase-1 domain-containing protein</fullName>
    </recommendedName>
</protein>
<feature type="compositionally biased region" description="Low complexity" evidence="1">
    <location>
        <begin position="38"/>
        <end position="55"/>
    </location>
</feature>
<dbReference type="GeneID" id="28976490"/>
<feature type="compositionally biased region" description="Pro residues" evidence="1">
    <location>
        <begin position="13"/>
        <end position="24"/>
    </location>
</feature>
<accession>A0A194S801</accession>
<name>A0A194S801_RHOGW</name>
<feature type="compositionally biased region" description="Basic and acidic residues" evidence="1">
    <location>
        <begin position="266"/>
        <end position="279"/>
    </location>
</feature>
<dbReference type="EMBL" id="KQ474075">
    <property type="protein sequence ID" value="KPV76858.1"/>
    <property type="molecule type" value="Genomic_DNA"/>
</dbReference>